<comment type="similarity">
    <text evidence="1">Belongs to the SGT1 family.</text>
</comment>
<sequence length="378" mass="42569">MVEDLAKKADEALVDEDFERAVELYSEAIRLDSLNATLFCRRAQGNIKLKNFTDAVADANRAIELDPSMAKAYLRKGVACFHLEEYQTAKAAFKAGFDLDGNSHPFNSWIQKCDERLVAEAAFDGQAVQSTSRSPNTVPAPTSDPSSATTSANAGTEQPTPTNNVVEQSQQAKPKHRHEYYQSPKYVVVTVFAKGLSEENVSIEFGEQFLSIVIQVSGEEPFALQKRLFAKIILDRCKYSILSTKIEIWMAKAEALNWTSLEYDDKKQVVIQKPNVASDMQNQRPTYPTSNMKSSRDWDKLEAEVKKEEKEEKLEGDAALNKLFRDIYRDADEDTRRAMQKSFIESNGTVLSTNWKEVGSKHVDGSPPQGMEMKKWEL</sequence>
<feature type="region of interest" description="Disordered" evidence="6">
    <location>
        <begin position="358"/>
        <end position="378"/>
    </location>
</feature>
<dbReference type="PANTHER" id="PTHR45862">
    <property type="entry name" value="PROTEIN SGT1 HOMOLOG"/>
    <property type="match status" value="1"/>
</dbReference>
<dbReference type="InterPro" id="IPR007052">
    <property type="entry name" value="CS_dom"/>
</dbReference>
<dbReference type="InterPro" id="IPR008978">
    <property type="entry name" value="HSP20-like_chaperone"/>
</dbReference>
<dbReference type="PROSITE" id="PS51048">
    <property type="entry name" value="SGS"/>
    <property type="match status" value="1"/>
</dbReference>
<dbReference type="InterPro" id="IPR007699">
    <property type="entry name" value="SGS_dom"/>
</dbReference>
<name>A0A0C9S569_9CONI</name>
<dbReference type="SUPFAM" id="SSF49764">
    <property type="entry name" value="HSP20-like chaperones"/>
    <property type="match status" value="1"/>
</dbReference>
<dbReference type="CDD" id="cd06466">
    <property type="entry name" value="p23_CS_SGT1_like"/>
    <property type="match status" value="1"/>
</dbReference>
<dbReference type="SUPFAM" id="SSF48452">
    <property type="entry name" value="TPR-like"/>
    <property type="match status" value="1"/>
</dbReference>
<dbReference type="InterPro" id="IPR044563">
    <property type="entry name" value="Sgt1-like"/>
</dbReference>
<dbReference type="FunFam" id="2.60.40.790:FF:000041">
    <property type="entry name" value="Protein SGT1 homolog A"/>
    <property type="match status" value="1"/>
</dbReference>
<proteinExistence type="inferred from homology"/>
<dbReference type="InterPro" id="IPR011990">
    <property type="entry name" value="TPR-like_helical_dom_sf"/>
</dbReference>
<evidence type="ECO:0000256" key="5">
    <source>
        <dbReference type="ARBA" id="ARBA00075471"/>
    </source>
</evidence>
<dbReference type="Gene3D" id="1.25.40.10">
    <property type="entry name" value="Tetratricopeptide repeat domain"/>
    <property type="match status" value="1"/>
</dbReference>
<dbReference type="InterPro" id="IPR019734">
    <property type="entry name" value="TPR_rpt"/>
</dbReference>
<dbReference type="Pfam" id="PF13432">
    <property type="entry name" value="TPR_16"/>
    <property type="match status" value="1"/>
</dbReference>
<dbReference type="PROSITE" id="PS51203">
    <property type="entry name" value="CS"/>
    <property type="match status" value="1"/>
</dbReference>
<dbReference type="Gene3D" id="2.60.40.790">
    <property type="match status" value="1"/>
</dbReference>
<evidence type="ECO:0000313" key="9">
    <source>
        <dbReference type="EMBL" id="JAG85968.1"/>
    </source>
</evidence>
<dbReference type="AlphaFoldDB" id="A0A0C9S569"/>
<dbReference type="Pfam" id="PF05002">
    <property type="entry name" value="SGS"/>
    <property type="match status" value="1"/>
</dbReference>
<dbReference type="SMART" id="SM00028">
    <property type="entry name" value="TPR"/>
    <property type="match status" value="3"/>
</dbReference>
<feature type="compositionally biased region" description="Low complexity" evidence="6">
    <location>
        <begin position="139"/>
        <end position="152"/>
    </location>
</feature>
<accession>A0A0C9S569</accession>
<reference evidence="9" key="1">
    <citation type="submission" date="2015-02" db="EMBL/GenBank/DDBJ databases">
        <title>A transcriptome of Wollemia nobilis - a relic of Gondwana.</title>
        <authorList>
            <person name="Chia J.Y."/>
            <person name="Leong Y.S."/>
            <person name="Abdul Karim S."/>
            <person name="Wan Azmi N."/>
            <person name="Hercus R."/>
            <person name="Croft L."/>
        </authorList>
    </citation>
    <scope>NUCLEOTIDE SEQUENCE</scope>
    <source>
        <strain evidence="9">MaeBrown</strain>
        <tissue evidence="9">Leaf</tissue>
    </source>
</reference>
<evidence type="ECO:0000259" key="8">
    <source>
        <dbReference type="PROSITE" id="PS51203"/>
    </source>
</evidence>
<evidence type="ECO:0000256" key="4">
    <source>
        <dbReference type="ARBA" id="ARBA00069423"/>
    </source>
</evidence>
<feature type="domain" description="SGS" evidence="7">
    <location>
        <begin position="286"/>
        <end position="378"/>
    </location>
</feature>
<evidence type="ECO:0000259" key="7">
    <source>
        <dbReference type="PROSITE" id="PS51048"/>
    </source>
</evidence>
<evidence type="ECO:0000256" key="6">
    <source>
        <dbReference type="SAM" id="MobiDB-lite"/>
    </source>
</evidence>
<evidence type="ECO:0000256" key="3">
    <source>
        <dbReference type="ARBA" id="ARBA00022803"/>
    </source>
</evidence>
<dbReference type="GO" id="GO:0051087">
    <property type="term" value="F:protein-folding chaperone binding"/>
    <property type="evidence" value="ECO:0007669"/>
    <property type="project" value="InterPro"/>
</dbReference>
<feature type="region of interest" description="Disordered" evidence="6">
    <location>
        <begin position="126"/>
        <end position="178"/>
    </location>
</feature>
<evidence type="ECO:0000256" key="2">
    <source>
        <dbReference type="ARBA" id="ARBA00022737"/>
    </source>
</evidence>
<organism evidence="9">
    <name type="scientific">Wollemia nobilis</name>
    <dbReference type="NCBI Taxonomy" id="56998"/>
    <lineage>
        <taxon>Eukaryota</taxon>
        <taxon>Viridiplantae</taxon>
        <taxon>Streptophyta</taxon>
        <taxon>Embryophyta</taxon>
        <taxon>Tracheophyta</taxon>
        <taxon>Spermatophyta</taxon>
        <taxon>Pinopsida</taxon>
        <taxon>Pinidae</taxon>
        <taxon>Conifers II</taxon>
        <taxon>Araucariales</taxon>
        <taxon>Araucariaceae</taxon>
        <taxon>Wollemia</taxon>
    </lineage>
</organism>
<keyword evidence="2" id="KW-0677">Repeat</keyword>
<feature type="domain" description="CS" evidence="8">
    <location>
        <begin position="173"/>
        <end position="262"/>
    </location>
</feature>
<feature type="compositionally biased region" description="Polar residues" evidence="6">
    <location>
        <begin position="127"/>
        <end position="137"/>
    </location>
</feature>
<feature type="compositionally biased region" description="Polar residues" evidence="6">
    <location>
        <begin position="153"/>
        <end position="172"/>
    </location>
</feature>
<keyword evidence="3" id="KW-0802">TPR repeat</keyword>
<protein>
    <recommendedName>
        <fullName evidence="4">Protein SGT1 homolog</fullName>
    </recommendedName>
    <alternativeName>
        <fullName evidence="5">Suppressor of G2 allele of SKP1 homolog</fullName>
    </alternativeName>
</protein>
<evidence type="ECO:0000256" key="1">
    <source>
        <dbReference type="ARBA" id="ARBA00008509"/>
    </source>
</evidence>
<dbReference type="Pfam" id="PF04969">
    <property type="entry name" value="CS"/>
    <property type="match status" value="1"/>
</dbReference>
<dbReference type="EMBL" id="GCHU01021568">
    <property type="protein sequence ID" value="JAG85968.1"/>
    <property type="molecule type" value="Transcribed_RNA"/>
</dbReference>